<comment type="caution">
    <text evidence="2">The sequence shown here is derived from an EMBL/GenBank/DDBJ whole genome shotgun (WGS) entry which is preliminary data.</text>
</comment>
<dbReference type="AlphaFoldDB" id="A0AAN7YB74"/>
<feature type="region of interest" description="Disordered" evidence="1">
    <location>
        <begin position="1"/>
        <end position="36"/>
    </location>
</feature>
<proteinExistence type="predicted"/>
<evidence type="ECO:0000313" key="3">
    <source>
        <dbReference type="Proteomes" id="UP001346869"/>
    </source>
</evidence>
<dbReference type="EMBL" id="JAUZQC010000003">
    <property type="protein sequence ID" value="KAK5874491.1"/>
    <property type="molecule type" value="Genomic_DNA"/>
</dbReference>
<evidence type="ECO:0000256" key="1">
    <source>
        <dbReference type="SAM" id="MobiDB-lite"/>
    </source>
</evidence>
<reference evidence="2 3" key="1">
    <citation type="journal article" date="2023" name="Genes (Basel)">
        <title>Chromosome-Level Genome Assembly and Circadian Gene Repertoire of the Patagonia Blennie Eleginops maclovinus-The Closest Ancestral Proxy of Antarctic Cryonotothenioids.</title>
        <authorList>
            <person name="Cheng C.C."/>
            <person name="Rivera-Colon A.G."/>
            <person name="Minhas B.F."/>
            <person name="Wilson L."/>
            <person name="Rayamajhi N."/>
            <person name="Vargas-Chacoff L."/>
            <person name="Catchen J.M."/>
        </authorList>
    </citation>
    <scope>NUCLEOTIDE SEQUENCE [LARGE SCALE GENOMIC DNA]</scope>
    <source>
        <strain evidence="2">JMC-PN-2008</strain>
    </source>
</reference>
<reference evidence="2 3" key="2">
    <citation type="journal article" date="2023" name="Mol. Biol. Evol.">
        <title>Genomics of Secondarily Temperate Adaptation in the Only Non-Antarctic Icefish.</title>
        <authorList>
            <person name="Rivera-Colon A.G."/>
            <person name="Rayamajhi N."/>
            <person name="Minhas B.F."/>
            <person name="Madrigal G."/>
            <person name="Bilyk K.T."/>
            <person name="Yoon V."/>
            <person name="Hune M."/>
            <person name="Gregory S."/>
            <person name="Cheng C.H.C."/>
            <person name="Catchen J.M."/>
        </authorList>
    </citation>
    <scope>NUCLEOTIDE SEQUENCE [LARGE SCALE GENOMIC DNA]</scope>
    <source>
        <strain evidence="2">JMC-PN-2008</strain>
    </source>
</reference>
<sequence length="83" mass="8645">MKRGEAVRDLTSTRAPRCVDGPWASPQAGGPQRPPLSCCNETPAASILSSTAARQSSGTGLHTAQKQKEGFKKQPQATTAAPI</sequence>
<protein>
    <submittedName>
        <fullName evidence="2">Uncharacterized protein</fullName>
    </submittedName>
</protein>
<feature type="region of interest" description="Disordered" evidence="1">
    <location>
        <begin position="49"/>
        <end position="83"/>
    </location>
</feature>
<dbReference type="Proteomes" id="UP001346869">
    <property type="component" value="Unassembled WGS sequence"/>
</dbReference>
<feature type="compositionally biased region" description="Polar residues" evidence="1">
    <location>
        <begin position="49"/>
        <end position="64"/>
    </location>
</feature>
<name>A0AAN7YB74_ELEMC</name>
<organism evidence="2 3">
    <name type="scientific">Eleginops maclovinus</name>
    <name type="common">Patagonian blennie</name>
    <name type="synonym">Eleginus maclovinus</name>
    <dbReference type="NCBI Taxonomy" id="56733"/>
    <lineage>
        <taxon>Eukaryota</taxon>
        <taxon>Metazoa</taxon>
        <taxon>Chordata</taxon>
        <taxon>Craniata</taxon>
        <taxon>Vertebrata</taxon>
        <taxon>Euteleostomi</taxon>
        <taxon>Actinopterygii</taxon>
        <taxon>Neopterygii</taxon>
        <taxon>Teleostei</taxon>
        <taxon>Neoteleostei</taxon>
        <taxon>Acanthomorphata</taxon>
        <taxon>Eupercaria</taxon>
        <taxon>Perciformes</taxon>
        <taxon>Notothenioidei</taxon>
        <taxon>Eleginopidae</taxon>
        <taxon>Eleginops</taxon>
    </lineage>
</organism>
<evidence type="ECO:0000313" key="2">
    <source>
        <dbReference type="EMBL" id="KAK5874491.1"/>
    </source>
</evidence>
<gene>
    <name evidence="2" type="ORF">PBY51_019431</name>
</gene>
<keyword evidence="3" id="KW-1185">Reference proteome</keyword>
<accession>A0AAN7YB74</accession>